<evidence type="ECO:0000313" key="3">
    <source>
        <dbReference type="Proteomes" id="UP000735302"/>
    </source>
</evidence>
<name>A0AAV4A8W5_9GAST</name>
<sequence length="87" mass="9737">MAGLEPPTEGSLQISGQTHKPLRQQRPIDDDEKKNYDQISDFVELSPSTLGYIREPLSLFQRKDSSLDLVSRGRGFVLVGVGYEEVT</sequence>
<dbReference type="AlphaFoldDB" id="A0AAV4A8W5"/>
<dbReference type="Proteomes" id="UP000735302">
    <property type="component" value="Unassembled WGS sequence"/>
</dbReference>
<organism evidence="2 3">
    <name type="scientific">Plakobranchus ocellatus</name>
    <dbReference type="NCBI Taxonomy" id="259542"/>
    <lineage>
        <taxon>Eukaryota</taxon>
        <taxon>Metazoa</taxon>
        <taxon>Spiralia</taxon>
        <taxon>Lophotrochozoa</taxon>
        <taxon>Mollusca</taxon>
        <taxon>Gastropoda</taxon>
        <taxon>Heterobranchia</taxon>
        <taxon>Euthyneura</taxon>
        <taxon>Panpulmonata</taxon>
        <taxon>Sacoglossa</taxon>
        <taxon>Placobranchoidea</taxon>
        <taxon>Plakobranchidae</taxon>
        <taxon>Plakobranchus</taxon>
    </lineage>
</organism>
<reference evidence="2 3" key="1">
    <citation type="journal article" date="2021" name="Elife">
        <title>Chloroplast acquisition without the gene transfer in kleptoplastic sea slugs, Plakobranchus ocellatus.</title>
        <authorList>
            <person name="Maeda T."/>
            <person name="Takahashi S."/>
            <person name="Yoshida T."/>
            <person name="Shimamura S."/>
            <person name="Takaki Y."/>
            <person name="Nagai Y."/>
            <person name="Toyoda A."/>
            <person name="Suzuki Y."/>
            <person name="Arimoto A."/>
            <person name="Ishii H."/>
            <person name="Satoh N."/>
            <person name="Nishiyama T."/>
            <person name="Hasebe M."/>
            <person name="Maruyama T."/>
            <person name="Minagawa J."/>
            <person name="Obokata J."/>
            <person name="Shigenobu S."/>
        </authorList>
    </citation>
    <scope>NUCLEOTIDE SEQUENCE [LARGE SCALE GENOMIC DNA]</scope>
</reference>
<evidence type="ECO:0000313" key="2">
    <source>
        <dbReference type="EMBL" id="GFO03683.1"/>
    </source>
</evidence>
<keyword evidence="3" id="KW-1185">Reference proteome</keyword>
<feature type="compositionally biased region" description="Basic and acidic residues" evidence="1">
    <location>
        <begin position="26"/>
        <end position="35"/>
    </location>
</feature>
<accession>A0AAV4A8W5</accession>
<proteinExistence type="predicted"/>
<protein>
    <submittedName>
        <fullName evidence="2">Uncharacterized protein</fullName>
    </submittedName>
</protein>
<comment type="caution">
    <text evidence="2">The sequence shown here is derived from an EMBL/GenBank/DDBJ whole genome shotgun (WGS) entry which is preliminary data.</text>
</comment>
<dbReference type="EMBL" id="BLXT01003727">
    <property type="protein sequence ID" value="GFO03683.1"/>
    <property type="molecule type" value="Genomic_DNA"/>
</dbReference>
<feature type="region of interest" description="Disordered" evidence="1">
    <location>
        <begin position="1"/>
        <end position="35"/>
    </location>
</feature>
<gene>
    <name evidence="2" type="ORF">PoB_003018800</name>
</gene>
<evidence type="ECO:0000256" key="1">
    <source>
        <dbReference type="SAM" id="MobiDB-lite"/>
    </source>
</evidence>